<comment type="caution">
    <text evidence="1">The sequence shown here is derived from an EMBL/GenBank/DDBJ whole genome shotgun (WGS) entry which is preliminary data.</text>
</comment>
<proteinExistence type="predicted"/>
<accession>A0AAP5I1D0</accession>
<sequence length="145" mass="15652">MEPLTASAIAIGSVVATKALEKTGEKVGEALWDKTHQFIVKLNKHSPNTVVAIEKVPEQALDYGKAVLEVESAAKANPELAQAAQELATAAKAEPNPKFIQSIEQQADNLKSQPQQPSVINYQKLADEIKNVFQGNTFNAPVTFN</sequence>
<keyword evidence="2" id="KW-1185">Reference proteome</keyword>
<reference evidence="2" key="1">
    <citation type="journal article" date="2021" name="Science">
        <title>Hunting the eagle killer: A cyanobacterial neurotoxin causes vacuolar myelinopathy.</title>
        <authorList>
            <person name="Breinlinger S."/>
            <person name="Phillips T.J."/>
            <person name="Haram B.N."/>
            <person name="Mares J."/>
            <person name="Martinez Yerena J.A."/>
            <person name="Hrouzek P."/>
            <person name="Sobotka R."/>
            <person name="Henderson W.M."/>
            <person name="Schmieder P."/>
            <person name="Williams S.M."/>
            <person name="Lauderdale J.D."/>
            <person name="Wilde H.D."/>
            <person name="Gerrin W."/>
            <person name="Kust A."/>
            <person name="Washington J.W."/>
            <person name="Wagner C."/>
            <person name="Geier B."/>
            <person name="Liebeke M."/>
            <person name="Enke H."/>
            <person name="Niedermeyer T.H.J."/>
            <person name="Wilde S.B."/>
        </authorList>
    </citation>
    <scope>NUCLEOTIDE SEQUENCE [LARGE SCALE GENOMIC DNA]</scope>
    <source>
        <strain evidence="2">Thurmond2011</strain>
    </source>
</reference>
<organism evidence="1 2">
    <name type="scientific">Aetokthonos hydrillicola Thurmond2011</name>
    <dbReference type="NCBI Taxonomy" id="2712845"/>
    <lineage>
        <taxon>Bacteria</taxon>
        <taxon>Bacillati</taxon>
        <taxon>Cyanobacteriota</taxon>
        <taxon>Cyanophyceae</taxon>
        <taxon>Nostocales</taxon>
        <taxon>Hapalosiphonaceae</taxon>
        <taxon>Aetokthonos</taxon>
    </lineage>
</organism>
<dbReference type="EMBL" id="JAALHA020000001">
    <property type="protein sequence ID" value="MDR9893363.1"/>
    <property type="molecule type" value="Genomic_DNA"/>
</dbReference>
<name>A0AAP5I1D0_9CYAN</name>
<dbReference type="RefSeq" id="WP_208339511.1">
    <property type="nucleotide sequence ID" value="NZ_CAWQFN010000550.1"/>
</dbReference>
<dbReference type="Proteomes" id="UP000667802">
    <property type="component" value="Unassembled WGS sequence"/>
</dbReference>
<dbReference type="AlphaFoldDB" id="A0AAP5I1D0"/>
<evidence type="ECO:0000313" key="2">
    <source>
        <dbReference type="Proteomes" id="UP000667802"/>
    </source>
</evidence>
<gene>
    <name evidence="1" type="ORF">G7B40_002015</name>
</gene>
<evidence type="ECO:0000313" key="1">
    <source>
        <dbReference type="EMBL" id="MDR9893363.1"/>
    </source>
</evidence>
<protein>
    <submittedName>
        <fullName evidence="1">Uncharacterized protein</fullName>
    </submittedName>
</protein>